<dbReference type="SUPFAM" id="SSF69593">
    <property type="entry name" value="Glycerol-3-phosphate (1)-acyltransferase"/>
    <property type="match status" value="1"/>
</dbReference>
<evidence type="ECO:0000313" key="4">
    <source>
        <dbReference type="Proteomes" id="UP000557307"/>
    </source>
</evidence>
<keyword evidence="1" id="KW-1133">Transmembrane helix</keyword>
<organism evidence="3 4">
    <name type="scientific">Rhabdobacter roseus</name>
    <dbReference type="NCBI Taxonomy" id="1655419"/>
    <lineage>
        <taxon>Bacteria</taxon>
        <taxon>Pseudomonadati</taxon>
        <taxon>Bacteroidota</taxon>
        <taxon>Cytophagia</taxon>
        <taxon>Cytophagales</taxon>
        <taxon>Cytophagaceae</taxon>
        <taxon>Rhabdobacter</taxon>
    </lineage>
</organism>
<evidence type="ECO:0000259" key="2">
    <source>
        <dbReference type="SMART" id="SM00563"/>
    </source>
</evidence>
<name>A0A840TRG7_9BACT</name>
<comment type="caution">
    <text evidence="3">The sequence shown here is derived from an EMBL/GenBank/DDBJ whole genome shotgun (WGS) entry which is preliminary data.</text>
</comment>
<reference evidence="3 4" key="1">
    <citation type="submission" date="2020-08" db="EMBL/GenBank/DDBJ databases">
        <title>Genomic Encyclopedia of Type Strains, Phase IV (KMG-IV): sequencing the most valuable type-strain genomes for metagenomic binning, comparative biology and taxonomic classification.</title>
        <authorList>
            <person name="Goeker M."/>
        </authorList>
    </citation>
    <scope>NUCLEOTIDE SEQUENCE [LARGE SCALE GENOMIC DNA]</scope>
    <source>
        <strain evidence="3 4">DSM 105074</strain>
    </source>
</reference>
<dbReference type="GO" id="GO:0008654">
    <property type="term" value="P:phospholipid biosynthetic process"/>
    <property type="evidence" value="ECO:0007669"/>
    <property type="project" value="TreeGrafter"/>
</dbReference>
<dbReference type="RefSeq" id="WP_184170263.1">
    <property type="nucleotide sequence ID" value="NZ_JACHGF010000001.1"/>
</dbReference>
<feature type="transmembrane region" description="Helical" evidence="1">
    <location>
        <begin position="273"/>
        <end position="298"/>
    </location>
</feature>
<feature type="domain" description="Phospholipid/glycerol acyltransferase" evidence="2">
    <location>
        <begin position="35"/>
        <end position="163"/>
    </location>
</feature>
<dbReference type="InterPro" id="IPR002123">
    <property type="entry name" value="Plipid/glycerol_acylTrfase"/>
</dbReference>
<keyword evidence="1" id="KW-0812">Transmembrane</keyword>
<dbReference type="SMART" id="SM00563">
    <property type="entry name" value="PlsC"/>
    <property type="match status" value="1"/>
</dbReference>
<keyword evidence="1" id="KW-0472">Membrane</keyword>
<dbReference type="GO" id="GO:0004366">
    <property type="term" value="F:glycerol-3-phosphate O-acyltransferase activity"/>
    <property type="evidence" value="ECO:0007669"/>
    <property type="project" value="TreeGrafter"/>
</dbReference>
<accession>A0A840TRG7</accession>
<dbReference type="PANTHER" id="PTHR31605:SF0">
    <property type="entry name" value="GLYCEROL-3-PHOSPHATE O-ACYLTRANSFERASE 1"/>
    <property type="match status" value="1"/>
</dbReference>
<dbReference type="InterPro" id="IPR052744">
    <property type="entry name" value="GPAT/DAPAT"/>
</dbReference>
<dbReference type="EMBL" id="JACHGF010000001">
    <property type="protein sequence ID" value="MBB5282329.1"/>
    <property type="molecule type" value="Genomic_DNA"/>
</dbReference>
<dbReference type="GO" id="GO:0016287">
    <property type="term" value="F:glycerone-phosphate O-acyltransferase activity"/>
    <property type="evidence" value="ECO:0007669"/>
    <property type="project" value="TreeGrafter"/>
</dbReference>
<keyword evidence="3" id="KW-0012">Acyltransferase</keyword>
<feature type="transmembrane region" description="Helical" evidence="1">
    <location>
        <begin position="304"/>
        <end position="321"/>
    </location>
</feature>
<evidence type="ECO:0000256" key="1">
    <source>
        <dbReference type="SAM" id="Phobius"/>
    </source>
</evidence>
<evidence type="ECO:0000313" key="3">
    <source>
        <dbReference type="EMBL" id="MBB5282329.1"/>
    </source>
</evidence>
<proteinExistence type="predicted"/>
<dbReference type="Pfam" id="PF01553">
    <property type="entry name" value="Acyltransferase"/>
    <property type="match status" value="1"/>
</dbReference>
<protein>
    <submittedName>
        <fullName evidence="3">1-acyl-sn-glycerol-3-phosphate acyltransferase</fullName>
    </submittedName>
</protein>
<dbReference type="AlphaFoldDB" id="A0A840TRG7"/>
<keyword evidence="3" id="KW-0808">Transferase</keyword>
<dbReference type="Proteomes" id="UP000557307">
    <property type="component" value="Unassembled WGS sequence"/>
</dbReference>
<dbReference type="PANTHER" id="PTHR31605">
    <property type="entry name" value="GLYCEROL-3-PHOSPHATE O-ACYLTRANSFERASE 1"/>
    <property type="match status" value="1"/>
</dbReference>
<keyword evidence="4" id="KW-1185">Reference proteome</keyword>
<sequence>MVYYFSRFLIRLALPIFLRRLCVFNKQIVPTHGPVLLASNHSGSFFDALVVGAIVSQPIHTFTRGDVFRNPKVAFWLRQINLIPVFRGSEGRHNLKKIDDTILRSLRVLRQEEIVLVFSEGVCVNEWRLRPLGKGTARMAHQAWFGEEGLAELAVIPTGLTYEHYRGTGKRVVVKFGEPIRAADIATAPADYEKWLREFNELLTARMRATILEVPAQATPGEQQQHLQQYLQVCPVPPTPALARPLGTLGRALHRPLYRALSQWVARRTAGTVFYDSVLFGLLVYLYPLLVVLLSLLVGTLAGWPWGTLVFVGVPLLAYLGNRFR</sequence>
<gene>
    <name evidence="3" type="ORF">HNQ92_000450</name>
</gene>